<dbReference type="EMBL" id="FWXJ01000003">
    <property type="protein sequence ID" value="SMC35128.1"/>
    <property type="molecule type" value="Genomic_DNA"/>
</dbReference>
<feature type="chain" id="PRO_5013117060" description="Carboxypeptidase regulatory-like domain-containing protein" evidence="1">
    <location>
        <begin position="24"/>
        <end position="720"/>
    </location>
</feature>
<keyword evidence="3" id="KW-1185">Reference proteome</keyword>
<reference evidence="2 3" key="1">
    <citation type="submission" date="2017-04" db="EMBL/GenBank/DDBJ databases">
        <authorList>
            <person name="Afonso C.L."/>
            <person name="Miller P.J."/>
            <person name="Scott M.A."/>
            <person name="Spackman E."/>
            <person name="Goraichik I."/>
            <person name="Dimitrov K.M."/>
            <person name="Suarez D.L."/>
            <person name="Swayne D.E."/>
        </authorList>
    </citation>
    <scope>NUCLEOTIDE SEQUENCE [LARGE SCALE GENOMIC DNA]</scope>
    <source>
        <strain evidence="2 3">VK13</strain>
    </source>
</reference>
<evidence type="ECO:0000313" key="2">
    <source>
        <dbReference type="EMBL" id="SMC35128.1"/>
    </source>
</evidence>
<evidence type="ECO:0000313" key="3">
    <source>
        <dbReference type="Proteomes" id="UP000192708"/>
    </source>
</evidence>
<protein>
    <recommendedName>
        <fullName evidence="4">Carboxypeptidase regulatory-like domain-containing protein</fullName>
    </recommendedName>
</protein>
<dbReference type="OrthoDB" id="9812926at2"/>
<organism evidence="2 3">
    <name type="scientific">Polynucleobacter kasalickyi</name>
    <dbReference type="NCBI Taxonomy" id="1938817"/>
    <lineage>
        <taxon>Bacteria</taxon>
        <taxon>Pseudomonadati</taxon>
        <taxon>Pseudomonadota</taxon>
        <taxon>Betaproteobacteria</taxon>
        <taxon>Burkholderiales</taxon>
        <taxon>Burkholderiaceae</taxon>
        <taxon>Polynucleobacter</taxon>
    </lineage>
</organism>
<dbReference type="AlphaFoldDB" id="A0A1W1YHC4"/>
<sequence length="720" mass="78959">MKWNPTAFVITCLLTIFSLSASAQVKITAADIGGTVNGASGPEAGVWVIAETNDLPTKFAKIVVTDDKGRFLIPELPSANYQVWVRGYGLVDSVKQNAKPGQLVNLKAVQAPTAKAAAQYYPGMYWYSMINVPKDSEFPGTGEKGNGIPDVMKKQYYWVDTLKNSCQSCHAMGVKGIREVPELFTKKANGDSELAWAYRTQAGQAMANMALGLGRMGPERTLTILADWTDRIAKGEVPFAKPTRPQGIERNAVYTMWNWSDAKYYLHDAISTDKRNPTLNANGLIYGSPEESTDLVPTLDPKTNVVSQIKMPFLDPKTPSSLELPKAESAYWGDEKIWDGHTSIHNLIWDQKENLWFAAKIRPSSNPDFCKKGSDHPSAKVAPLNESARQITMYDTKTKEWSLINTCFTTHHLYFARDKNDTLWTSAGSPASGVVGWLNTKMYLETKDEKKSQGWTPIIIDTNGNGKRDEYVEANQALDPTKDKRVMAAFYGVQPSPADDSIWGQSMDVGFSRINQPGYLIRLVPGSDPSNTALAEIYQSPEGTFGSRGVDVDSKGVAWTVLASGQIASFDRNKCKGPLNGPTTAEGKHCPEGWTLYRLPGPQFKNVKDPKGSADGAYYIWVDLHNTLGLGKDVPIASSSGGEALIAVVNGKLVTLRIPYPLGFFTKNVDGRIDDINGGWKGRAVWTTSGTRNNFHSGDGGKELPPKVFKVQIRPNPLAN</sequence>
<keyword evidence="1" id="KW-0732">Signal</keyword>
<proteinExistence type="predicted"/>
<gene>
    <name evidence="2" type="ORF">SAMN06296008_10342</name>
</gene>
<evidence type="ECO:0000256" key="1">
    <source>
        <dbReference type="SAM" id="SignalP"/>
    </source>
</evidence>
<name>A0A1W1YHC4_9BURK</name>
<evidence type="ECO:0008006" key="4">
    <source>
        <dbReference type="Google" id="ProtNLM"/>
    </source>
</evidence>
<feature type="signal peptide" evidence="1">
    <location>
        <begin position="1"/>
        <end position="23"/>
    </location>
</feature>
<dbReference type="RefSeq" id="WP_084282770.1">
    <property type="nucleotide sequence ID" value="NZ_FWXJ01000003.1"/>
</dbReference>
<dbReference type="Proteomes" id="UP000192708">
    <property type="component" value="Unassembled WGS sequence"/>
</dbReference>
<accession>A0A1W1YHC4</accession>
<dbReference type="STRING" id="1938817.SAMN06296008_10342"/>